<keyword evidence="2" id="KW-1185">Reference proteome</keyword>
<evidence type="ECO:0000313" key="1">
    <source>
        <dbReference type="EMBL" id="KAJ8931370.1"/>
    </source>
</evidence>
<comment type="caution">
    <text evidence="1">The sequence shown here is derived from an EMBL/GenBank/DDBJ whole genome shotgun (WGS) entry which is preliminary data.</text>
</comment>
<accession>A0AAV8WZ04</accession>
<proteinExistence type="predicted"/>
<name>A0AAV8WZ04_9CUCU</name>
<protein>
    <submittedName>
        <fullName evidence="1">Uncharacterized protein</fullName>
    </submittedName>
</protein>
<organism evidence="1 2">
    <name type="scientific">Rhamnusium bicolor</name>
    <dbReference type="NCBI Taxonomy" id="1586634"/>
    <lineage>
        <taxon>Eukaryota</taxon>
        <taxon>Metazoa</taxon>
        <taxon>Ecdysozoa</taxon>
        <taxon>Arthropoda</taxon>
        <taxon>Hexapoda</taxon>
        <taxon>Insecta</taxon>
        <taxon>Pterygota</taxon>
        <taxon>Neoptera</taxon>
        <taxon>Endopterygota</taxon>
        <taxon>Coleoptera</taxon>
        <taxon>Polyphaga</taxon>
        <taxon>Cucujiformia</taxon>
        <taxon>Chrysomeloidea</taxon>
        <taxon>Cerambycidae</taxon>
        <taxon>Lepturinae</taxon>
        <taxon>Rhagiini</taxon>
        <taxon>Rhamnusium</taxon>
    </lineage>
</organism>
<dbReference type="EMBL" id="JANEYF010004385">
    <property type="protein sequence ID" value="KAJ8931370.1"/>
    <property type="molecule type" value="Genomic_DNA"/>
</dbReference>
<gene>
    <name evidence="1" type="ORF">NQ314_015724</name>
</gene>
<evidence type="ECO:0000313" key="2">
    <source>
        <dbReference type="Proteomes" id="UP001162156"/>
    </source>
</evidence>
<sequence length="92" mass="10392">MCSVENMADDNTDKVSKYVEINETYHDALNTEKHAVLTTTEEELDEQRLGKRKIKKIIANTLSMPLLSDYEIESGNIVTLKACIIFTLGITK</sequence>
<dbReference type="Proteomes" id="UP001162156">
    <property type="component" value="Unassembled WGS sequence"/>
</dbReference>
<reference evidence="1" key="1">
    <citation type="journal article" date="2023" name="Insect Mol. Biol.">
        <title>Genome sequencing provides insights into the evolution of gene families encoding plant cell wall-degrading enzymes in longhorned beetles.</title>
        <authorList>
            <person name="Shin N.R."/>
            <person name="Okamura Y."/>
            <person name="Kirsch R."/>
            <person name="Pauchet Y."/>
        </authorList>
    </citation>
    <scope>NUCLEOTIDE SEQUENCE</scope>
    <source>
        <strain evidence="1">RBIC_L_NR</strain>
    </source>
</reference>
<dbReference type="AlphaFoldDB" id="A0AAV8WZ04"/>